<protein>
    <submittedName>
        <fullName evidence="1">Uncharacterized protein</fullName>
    </submittedName>
</protein>
<proteinExistence type="predicted"/>
<sequence length="111" mass="12657">MKTFESIDEFVEAAMSFDPEELPGNLFVSQAIEDGGAALETVVEDEDSVRGNVMQVFSVLLETGRGSYYFEYPFFEPYEMEEIQEKLEPLFASFPKVVLPQEEMSARRKPV</sequence>
<keyword evidence="2" id="KW-1185">Reference proteome</keyword>
<accession>A0A1U7PLS5</accession>
<evidence type="ECO:0000313" key="1">
    <source>
        <dbReference type="EMBL" id="SIT79718.1"/>
    </source>
</evidence>
<evidence type="ECO:0000313" key="2">
    <source>
        <dbReference type="Proteomes" id="UP000187550"/>
    </source>
</evidence>
<dbReference type="STRING" id="550447.SAMN05428946_1252"/>
<gene>
    <name evidence="1" type="ORF">SAMN05428946_1252</name>
</gene>
<reference evidence="2" key="1">
    <citation type="submission" date="2017-01" db="EMBL/GenBank/DDBJ databases">
        <authorList>
            <person name="Varghese N."/>
            <person name="Submissions S."/>
        </authorList>
    </citation>
    <scope>NUCLEOTIDE SEQUENCE [LARGE SCALE GENOMIC DNA]</scope>
    <source>
        <strain evidence="2">MNA4</strain>
    </source>
</reference>
<organism evidence="1 2">
    <name type="scientific">Edaphobacillus lindanitolerans</name>
    <dbReference type="NCBI Taxonomy" id="550447"/>
    <lineage>
        <taxon>Bacteria</taxon>
        <taxon>Bacillati</taxon>
        <taxon>Bacillota</taxon>
        <taxon>Bacilli</taxon>
        <taxon>Bacillales</taxon>
        <taxon>Bacillaceae</taxon>
        <taxon>Edaphobacillus</taxon>
    </lineage>
</organism>
<dbReference type="EMBL" id="FTPL01000002">
    <property type="protein sequence ID" value="SIT79718.1"/>
    <property type="molecule type" value="Genomic_DNA"/>
</dbReference>
<dbReference type="RefSeq" id="WP_076757552.1">
    <property type="nucleotide sequence ID" value="NZ_FTPL01000002.1"/>
</dbReference>
<dbReference type="Proteomes" id="UP000187550">
    <property type="component" value="Unassembled WGS sequence"/>
</dbReference>
<dbReference type="AlphaFoldDB" id="A0A1U7PLS5"/>
<dbReference type="OrthoDB" id="2452342at2"/>
<name>A0A1U7PLS5_9BACI</name>